<reference evidence="1" key="1">
    <citation type="journal article" date="2015" name="PLoS Biol.">
        <title>The Discovery, Distribution, and Evolution of Viruses Associated with Drosophila melanogaster.</title>
        <authorList>
            <person name="Webster C.L."/>
            <person name="Waldron F.M."/>
            <person name="Robertson S."/>
            <person name="Crowson D."/>
            <person name="Ferrari G."/>
            <person name="Quintana J.F."/>
            <person name="Brouqui J.M."/>
            <person name="Bayne E.H."/>
            <person name="Longdon B."/>
            <person name="Buck A.H."/>
            <person name="Lazzaro B.P."/>
            <person name="Akorli J."/>
            <person name="Haddrill P.R."/>
            <person name="Obbard D.J."/>
        </authorList>
    </citation>
    <scope>NUCLEOTIDE SEQUENCE</scope>
</reference>
<organism evidence="1">
    <name type="scientific">Kallithea virus</name>
    <dbReference type="NCBI Taxonomy" id="1654582"/>
    <lineage>
        <taxon>Viruses</taxon>
        <taxon>Viruses incertae sedis</taxon>
        <taxon>Naldaviricetes</taxon>
        <taxon>Lefavirales</taxon>
        <taxon>Nudiviridae</taxon>
        <taxon>Alphanudivirus</taxon>
        <taxon>Alphanudivirus dromelanogasteris</taxon>
    </lineage>
</organism>
<name>A0A0F7KNL0_9VIRU</name>
<accession>A0A0F7KNL0</accession>
<protein>
    <submittedName>
        <fullName evidence="1">ORF8</fullName>
    </submittedName>
</protein>
<dbReference type="EMBL" id="KP714103">
    <property type="protein sequence ID" value="AKH40372.1"/>
    <property type="molecule type" value="Genomic_DNA"/>
</dbReference>
<proteinExistence type="predicted"/>
<sequence>MVFRYPLLMACEILVAVILYSNVPIGEFNAIIRGSGRLVSNTDGVSTIERTSLLIDNRNSCKSRAYLNVSMLLKVKRDDHHGVLLDSDLTLIGFRSLGTTNSGVAIERFAASARIADS</sequence>
<evidence type="ECO:0000313" key="1">
    <source>
        <dbReference type="EMBL" id="AKH40372.1"/>
    </source>
</evidence>